<organism evidence="2 3">
    <name type="scientific">Gluconobacter oxydans DSM 3504</name>
    <dbReference type="NCBI Taxonomy" id="1288313"/>
    <lineage>
        <taxon>Bacteria</taxon>
        <taxon>Pseudomonadati</taxon>
        <taxon>Pseudomonadota</taxon>
        <taxon>Alphaproteobacteria</taxon>
        <taxon>Acetobacterales</taxon>
        <taxon>Acetobacteraceae</taxon>
        <taxon>Gluconobacter</taxon>
    </lineage>
</organism>
<keyword evidence="1" id="KW-0472">Membrane</keyword>
<dbReference type="Pfam" id="PF14373">
    <property type="entry name" value="Imm_superinfect"/>
    <property type="match status" value="1"/>
</dbReference>
<reference evidence="2 3" key="1">
    <citation type="journal article" date="2015" name="Appl. Microbiol. Biotechnol.">
        <title>The consequence of an additional NADH dehydrogenase paralog on the growth of Gluconobacter oxydans DSM3504.</title>
        <authorList>
            <person name="Kostner D."/>
            <person name="Luchterhand B."/>
            <person name="Junker A."/>
            <person name="Volland S."/>
            <person name="Daniel R."/>
            <person name="Buchs J."/>
            <person name="Liebl W."/>
            <person name="Ehrenreich A."/>
        </authorList>
    </citation>
    <scope>NUCLEOTIDE SEQUENCE [LARGE SCALE GENOMIC DNA]</scope>
    <source>
        <strain evidence="2">DSM 3504</strain>
    </source>
</reference>
<dbReference type="RefSeq" id="WP_041111375.1">
    <property type="nucleotide sequence ID" value="NZ_CP004373.1"/>
</dbReference>
<proteinExistence type="predicted"/>
<feature type="transmembrane region" description="Helical" evidence="1">
    <location>
        <begin position="15"/>
        <end position="40"/>
    </location>
</feature>
<dbReference type="HOGENOM" id="CLU_2023431_0_0_5"/>
<protein>
    <recommendedName>
        <fullName evidence="4">Superinfection immunity protein</fullName>
    </recommendedName>
</protein>
<gene>
    <name evidence="2" type="ORF">GLS_c08810</name>
</gene>
<dbReference type="Proteomes" id="UP000031656">
    <property type="component" value="Chromosome"/>
</dbReference>
<accession>A0A067Z1H8</accession>
<feature type="transmembrane region" description="Helical" evidence="1">
    <location>
        <begin position="52"/>
        <end position="72"/>
    </location>
</feature>
<sequence length="122" mass="13345">MFIVPDGMGCHAMDLATVVGVVVGTTVMLTLIFLPTVVALCIRKVRWREAFVINLTVGWTVAGWLGAIAWAATGDDAKIKTRFRALSTRKKVLLVLELVFIEAAATGYLVFHHSSHATRLLH</sequence>
<evidence type="ECO:0000313" key="2">
    <source>
        <dbReference type="EMBL" id="AHK70791.1"/>
    </source>
</evidence>
<dbReference type="KEGG" id="goy:GLS_c08810"/>
<evidence type="ECO:0000256" key="1">
    <source>
        <dbReference type="SAM" id="Phobius"/>
    </source>
</evidence>
<dbReference type="GeneID" id="56905113"/>
<keyword evidence="1" id="KW-1133">Transmembrane helix</keyword>
<dbReference type="InterPro" id="IPR016410">
    <property type="entry name" value="Phage_imm"/>
</dbReference>
<evidence type="ECO:0000313" key="3">
    <source>
        <dbReference type="Proteomes" id="UP000031656"/>
    </source>
</evidence>
<feature type="transmembrane region" description="Helical" evidence="1">
    <location>
        <begin position="92"/>
        <end position="111"/>
    </location>
</feature>
<dbReference type="AlphaFoldDB" id="A0A067Z1H8"/>
<keyword evidence="1" id="KW-0812">Transmembrane</keyword>
<dbReference type="EMBL" id="CP004373">
    <property type="protein sequence ID" value="AHK70791.1"/>
    <property type="molecule type" value="Genomic_DNA"/>
</dbReference>
<evidence type="ECO:0008006" key="4">
    <source>
        <dbReference type="Google" id="ProtNLM"/>
    </source>
</evidence>
<name>A0A067Z1H8_GLUOY</name>